<comment type="similarity">
    <text evidence="1">Belongs to the UPF0749 family.</text>
</comment>
<evidence type="ECO:0000256" key="1">
    <source>
        <dbReference type="ARBA" id="ARBA00009108"/>
    </source>
</evidence>
<keyword evidence="2" id="KW-1133">Transmembrane helix</keyword>
<reference evidence="3 4" key="1">
    <citation type="submission" date="2019-06" db="EMBL/GenBank/DDBJ databases">
        <title>Sequencing the genomes of 1000 actinobacteria strains.</title>
        <authorList>
            <person name="Klenk H.-P."/>
        </authorList>
    </citation>
    <scope>NUCLEOTIDE SEQUENCE [LARGE SCALE GENOMIC DNA]</scope>
    <source>
        <strain evidence="3 4">DSM 45928</strain>
    </source>
</reference>
<dbReference type="InterPro" id="IPR010273">
    <property type="entry name" value="DUF881"/>
</dbReference>
<comment type="caution">
    <text evidence="3">The sequence shown here is derived from an EMBL/GenBank/DDBJ whole genome shotgun (WGS) entry which is preliminary data.</text>
</comment>
<evidence type="ECO:0000256" key="2">
    <source>
        <dbReference type="SAM" id="Phobius"/>
    </source>
</evidence>
<proteinExistence type="inferred from homology"/>
<dbReference type="GO" id="GO:0005886">
    <property type="term" value="C:plasma membrane"/>
    <property type="evidence" value="ECO:0007669"/>
    <property type="project" value="TreeGrafter"/>
</dbReference>
<accession>A0A543B4J2</accession>
<evidence type="ECO:0000313" key="3">
    <source>
        <dbReference type="EMBL" id="TQL79703.1"/>
    </source>
</evidence>
<dbReference type="InParanoid" id="A0A543B4J2"/>
<name>A0A543B4J2_9ACTN</name>
<dbReference type="RefSeq" id="WP_142045194.1">
    <property type="nucleotide sequence ID" value="NZ_JBHTGS010000002.1"/>
</dbReference>
<dbReference type="Gene3D" id="3.30.70.1880">
    <property type="entry name" value="Protein of unknown function DUF881"/>
    <property type="match status" value="1"/>
</dbReference>
<dbReference type="EMBL" id="VFOW01000001">
    <property type="protein sequence ID" value="TQL79703.1"/>
    <property type="molecule type" value="Genomic_DNA"/>
</dbReference>
<sequence>MAGTRFGLPSVDLLAQFWNQPLDYEAPPPDRRRPRTISGRLLTVAVIAVIGMLLAVAWRESVLSQPADAQAREDLRDDIAAQREDNAVLGDFTERLRDDVNALRDELLGGQAVVEQLHMDEAAAGLRAVTGDGAKVVVADGPKSEDGGPHLGEIFDRDLHLIVNTLWALGAEAIAIDGQRLTAVTTIRAAGEVILVDFAPVNSPYEIVAIGPGGLADDFGASATAETFRQYATDYGIALTVEAVDDVVLPAASPPLLNDATPKD</sequence>
<keyword evidence="2" id="KW-0472">Membrane</keyword>
<evidence type="ECO:0000313" key="4">
    <source>
        <dbReference type="Proteomes" id="UP000317043"/>
    </source>
</evidence>
<dbReference type="PANTHER" id="PTHR37313">
    <property type="entry name" value="UPF0749 PROTEIN RV1825"/>
    <property type="match status" value="1"/>
</dbReference>
<protein>
    <submittedName>
        <fullName evidence="3">Uncharacterized protein YlxW (UPF0749 family)</fullName>
    </submittedName>
</protein>
<dbReference type="FunCoup" id="A0A543B4J2">
    <property type="interactions" value="1"/>
</dbReference>
<keyword evidence="2" id="KW-0812">Transmembrane</keyword>
<feature type="transmembrane region" description="Helical" evidence="2">
    <location>
        <begin position="41"/>
        <end position="58"/>
    </location>
</feature>
<dbReference type="OrthoDB" id="3218134at2"/>
<dbReference type="Proteomes" id="UP000317043">
    <property type="component" value="Unassembled WGS sequence"/>
</dbReference>
<dbReference type="AlphaFoldDB" id="A0A543B4J2"/>
<dbReference type="PANTHER" id="PTHR37313:SF1">
    <property type="entry name" value="UPF0749 PROTEIN RV1823"/>
    <property type="match status" value="1"/>
</dbReference>
<keyword evidence="4" id="KW-1185">Reference proteome</keyword>
<organism evidence="3 4">
    <name type="scientific">Stackebrandtia endophytica</name>
    <dbReference type="NCBI Taxonomy" id="1496996"/>
    <lineage>
        <taxon>Bacteria</taxon>
        <taxon>Bacillati</taxon>
        <taxon>Actinomycetota</taxon>
        <taxon>Actinomycetes</taxon>
        <taxon>Glycomycetales</taxon>
        <taxon>Glycomycetaceae</taxon>
        <taxon>Stackebrandtia</taxon>
    </lineage>
</organism>
<dbReference type="Pfam" id="PF05949">
    <property type="entry name" value="DUF881"/>
    <property type="match status" value="1"/>
</dbReference>
<gene>
    <name evidence="3" type="ORF">FB566_5315</name>
</gene>